<dbReference type="InterPro" id="IPR028974">
    <property type="entry name" value="TSP_type-3_rpt"/>
</dbReference>
<proteinExistence type="predicted"/>
<protein>
    <recommendedName>
        <fullName evidence="4">EF hand domain-containing protein</fullName>
    </recommendedName>
</protein>
<dbReference type="RefSeq" id="WP_211354718.1">
    <property type="nucleotide sequence ID" value="NZ_BAABIJ010000005.1"/>
</dbReference>
<name>A0A562UQH0_9ACTN</name>
<evidence type="ECO:0008006" key="4">
    <source>
        <dbReference type="Google" id="ProtNLM"/>
    </source>
</evidence>
<dbReference type="AlphaFoldDB" id="A0A562UQH0"/>
<dbReference type="GO" id="GO:0005509">
    <property type="term" value="F:calcium ion binding"/>
    <property type="evidence" value="ECO:0007669"/>
    <property type="project" value="InterPro"/>
</dbReference>
<dbReference type="SUPFAM" id="SSF103647">
    <property type="entry name" value="TSP type-3 repeat"/>
    <property type="match status" value="1"/>
</dbReference>
<evidence type="ECO:0000313" key="2">
    <source>
        <dbReference type="EMBL" id="TWJ07875.1"/>
    </source>
</evidence>
<keyword evidence="3" id="KW-1185">Reference proteome</keyword>
<evidence type="ECO:0000313" key="3">
    <source>
        <dbReference type="Proteomes" id="UP000321617"/>
    </source>
</evidence>
<dbReference type="EMBL" id="VLLL01000009">
    <property type="protein sequence ID" value="TWJ07875.1"/>
    <property type="molecule type" value="Genomic_DNA"/>
</dbReference>
<dbReference type="Proteomes" id="UP000321617">
    <property type="component" value="Unassembled WGS sequence"/>
</dbReference>
<comment type="caution">
    <text evidence="2">The sequence shown here is derived from an EMBL/GenBank/DDBJ whole genome shotgun (WGS) entry which is preliminary data.</text>
</comment>
<feature type="region of interest" description="Disordered" evidence="1">
    <location>
        <begin position="85"/>
        <end position="116"/>
    </location>
</feature>
<accession>A0A562UQH0</accession>
<gene>
    <name evidence="2" type="ORF">LX16_4656</name>
</gene>
<reference evidence="2 3" key="1">
    <citation type="journal article" date="2013" name="Stand. Genomic Sci.">
        <title>Genomic Encyclopedia of Type Strains, Phase I: The one thousand microbial genomes (KMG-I) project.</title>
        <authorList>
            <person name="Kyrpides N.C."/>
            <person name="Woyke T."/>
            <person name="Eisen J.A."/>
            <person name="Garrity G."/>
            <person name="Lilburn T.G."/>
            <person name="Beck B.J."/>
            <person name="Whitman W.B."/>
            <person name="Hugenholtz P."/>
            <person name="Klenk H.P."/>
        </authorList>
    </citation>
    <scope>NUCLEOTIDE SEQUENCE [LARGE SCALE GENOMIC DNA]</scope>
    <source>
        <strain evidence="2 3">DSM 45044</strain>
    </source>
</reference>
<evidence type="ECO:0000256" key="1">
    <source>
        <dbReference type="SAM" id="MobiDB-lite"/>
    </source>
</evidence>
<sequence length="132" mass="13993">MSDDMWIDFDGDGNEDAFETETLEDGSTAYSHDADGDGDVDSVAYDEDNDGYIDTMTFDTDGDGTMDTLMTDVDGDGFMDTSEEITATDETATDTSGLDANGDLVGDPLADAGLGAPNHEAIQDFVDPFSSR</sequence>
<organism evidence="2 3">
    <name type="scientific">Stackebrandtia albiflava</name>
    <dbReference type="NCBI Taxonomy" id="406432"/>
    <lineage>
        <taxon>Bacteria</taxon>
        <taxon>Bacillati</taxon>
        <taxon>Actinomycetota</taxon>
        <taxon>Actinomycetes</taxon>
        <taxon>Glycomycetales</taxon>
        <taxon>Glycomycetaceae</taxon>
        <taxon>Stackebrandtia</taxon>
    </lineage>
</organism>